<sequence length="95" mass="10425">MWKIGKKCRRAVVYVPLRGLDILDGARIVHLLSNCPVLVVCLSLSSTTIHLCMCFEALAGGLACARKMPFFTAVRVNSSVNLAFNVIHPLARSLR</sequence>
<dbReference type="EMBL" id="ML976979">
    <property type="protein sequence ID" value="KAF1962247.1"/>
    <property type="molecule type" value="Genomic_DNA"/>
</dbReference>
<accession>A0A6A5UME0</accession>
<keyword evidence="2" id="KW-1185">Reference proteome</keyword>
<reference evidence="1" key="1">
    <citation type="journal article" date="2020" name="Stud. Mycol.">
        <title>101 Dothideomycetes genomes: a test case for predicting lifestyles and emergence of pathogens.</title>
        <authorList>
            <person name="Haridas S."/>
            <person name="Albert R."/>
            <person name="Binder M."/>
            <person name="Bloem J."/>
            <person name="Labutti K."/>
            <person name="Salamov A."/>
            <person name="Andreopoulos B."/>
            <person name="Baker S."/>
            <person name="Barry K."/>
            <person name="Bills G."/>
            <person name="Bluhm B."/>
            <person name="Cannon C."/>
            <person name="Castanera R."/>
            <person name="Culley D."/>
            <person name="Daum C."/>
            <person name="Ezra D."/>
            <person name="Gonzalez J."/>
            <person name="Henrissat B."/>
            <person name="Kuo A."/>
            <person name="Liang C."/>
            <person name="Lipzen A."/>
            <person name="Lutzoni F."/>
            <person name="Magnuson J."/>
            <person name="Mondo S."/>
            <person name="Nolan M."/>
            <person name="Ohm R."/>
            <person name="Pangilinan J."/>
            <person name="Park H.-J."/>
            <person name="Ramirez L."/>
            <person name="Alfaro M."/>
            <person name="Sun H."/>
            <person name="Tritt A."/>
            <person name="Yoshinaga Y."/>
            <person name="Zwiers L.-H."/>
            <person name="Turgeon B."/>
            <person name="Goodwin S."/>
            <person name="Spatafora J."/>
            <person name="Crous P."/>
            <person name="Grigoriev I."/>
        </authorList>
    </citation>
    <scope>NUCLEOTIDE SEQUENCE</scope>
    <source>
        <strain evidence="1">CBS 675.92</strain>
    </source>
</reference>
<dbReference type="AlphaFoldDB" id="A0A6A5UME0"/>
<organism evidence="1 2">
    <name type="scientific">Byssothecium circinans</name>
    <dbReference type="NCBI Taxonomy" id="147558"/>
    <lineage>
        <taxon>Eukaryota</taxon>
        <taxon>Fungi</taxon>
        <taxon>Dikarya</taxon>
        <taxon>Ascomycota</taxon>
        <taxon>Pezizomycotina</taxon>
        <taxon>Dothideomycetes</taxon>
        <taxon>Pleosporomycetidae</taxon>
        <taxon>Pleosporales</taxon>
        <taxon>Massarineae</taxon>
        <taxon>Massarinaceae</taxon>
        <taxon>Byssothecium</taxon>
    </lineage>
</organism>
<dbReference type="Proteomes" id="UP000800035">
    <property type="component" value="Unassembled WGS sequence"/>
</dbReference>
<protein>
    <submittedName>
        <fullName evidence="1">Uncharacterized protein</fullName>
    </submittedName>
</protein>
<name>A0A6A5UME0_9PLEO</name>
<evidence type="ECO:0000313" key="2">
    <source>
        <dbReference type="Proteomes" id="UP000800035"/>
    </source>
</evidence>
<evidence type="ECO:0000313" key="1">
    <source>
        <dbReference type="EMBL" id="KAF1962247.1"/>
    </source>
</evidence>
<proteinExistence type="predicted"/>
<gene>
    <name evidence="1" type="ORF">CC80DRAFT_157558</name>
</gene>